<protein>
    <submittedName>
        <fullName evidence="3">Uncharacterized protein</fullName>
    </submittedName>
</protein>
<dbReference type="Proteomes" id="UP000631312">
    <property type="component" value="Unassembled WGS sequence"/>
</dbReference>
<name>A0A7W7MMH4_9ACTN</name>
<evidence type="ECO:0000313" key="4">
    <source>
        <dbReference type="Proteomes" id="UP000590511"/>
    </source>
</evidence>
<evidence type="ECO:0000313" key="2">
    <source>
        <dbReference type="EMBL" id="GIE43411.1"/>
    </source>
</evidence>
<evidence type="ECO:0000313" key="5">
    <source>
        <dbReference type="Proteomes" id="UP000631312"/>
    </source>
</evidence>
<dbReference type="EMBL" id="BOMP01000106">
    <property type="protein sequence ID" value="GIE43411.1"/>
    <property type="molecule type" value="Genomic_DNA"/>
</dbReference>
<comment type="caution">
    <text evidence="3">The sequence shown here is derived from an EMBL/GenBank/DDBJ whole genome shotgun (WGS) entry which is preliminary data.</text>
</comment>
<feature type="transmembrane region" description="Helical" evidence="1">
    <location>
        <begin position="382"/>
        <end position="404"/>
    </location>
</feature>
<keyword evidence="1" id="KW-0472">Membrane</keyword>
<dbReference type="AlphaFoldDB" id="A0A7W7MMH4"/>
<evidence type="ECO:0000313" key="3">
    <source>
        <dbReference type="EMBL" id="MBB4755205.1"/>
    </source>
</evidence>
<keyword evidence="1" id="KW-1133">Transmembrane helix</keyword>
<accession>A0A7W7MMH4</accession>
<gene>
    <name evidence="2" type="ORF">Alo02nite_63090</name>
    <name evidence="3" type="ORF">BJ964_009366</name>
</gene>
<feature type="transmembrane region" description="Helical" evidence="1">
    <location>
        <begin position="410"/>
        <end position="434"/>
    </location>
</feature>
<keyword evidence="1" id="KW-0812">Transmembrane</keyword>
<dbReference type="RefSeq" id="WP_188126640.1">
    <property type="nucleotide sequence ID" value="NZ_BOMP01000106.1"/>
</dbReference>
<feature type="transmembrane region" description="Helical" evidence="1">
    <location>
        <begin position="243"/>
        <end position="266"/>
    </location>
</feature>
<keyword evidence="5" id="KW-1185">Reference proteome</keyword>
<reference evidence="3 4" key="1">
    <citation type="submission" date="2020-08" db="EMBL/GenBank/DDBJ databases">
        <title>Sequencing the genomes of 1000 actinobacteria strains.</title>
        <authorList>
            <person name="Klenk H.-P."/>
        </authorList>
    </citation>
    <scope>NUCLEOTIDE SEQUENCE [LARGE SCALE GENOMIC DNA]</scope>
    <source>
        <strain evidence="3 4">DSM 43150</strain>
    </source>
</reference>
<sequence length="667" mass="75259">MTMTDFTNTASGDARVGYQAGIVVNVNGSYKVPPGATPEEIFRIGVEFLKARMPLEARKLIAKAIALGHATEEVHFYRLLAQLSGKNLRELNSDDMEGLKTICAELPTPHGNDDWTVGLRSVASMLTYFSGADEPALLDKELAGLPPLQRELIVDHLGELLDGSVQDRMWLRSVERAGQLQLANDRENRVWIFFEPEPRRPRRRYAGRPRFRFADLLLAIISGGAFLYAVGSIGWLLAQGGKATLLLAYAAAVAGTAVSLWSGSAWHFRAQRVRAKDAELVPSRRRRRDAPAGGFARKVDQIFDDCFGRYVPRDTDRSYWLKQTRGLRERLRDEVVDMYRDQPVKADEIAWLIRHLVADVKQRWQKDTLTAYRQRWRTPARIQATCLAGLLALAGGCFHIVPAIVSESPIAGTGWVALALIAAVICAPALFAILGEYRRIPADQTEYDEQYRTRSLAYQRWADKLAPRPSDREMADWLECDRKLLVDKALRQYRLRASQVIAHAFIEAPQRGTKRARVQHGPLRYSKYQMLLFLLTDDGVRQVNFLHDFENADSFPIVRLNYRFDAVAAVRVHGSPTSRQHFELTLVNGAPITALISETIDENIRPDEDVTALSEATLDASGLPRTLNVLEGVAAEGKEWIRYQQRRIEHRLEVLGDILGPFRSTRR</sequence>
<reference evidence="2 5" key="2">
    <citation type="submission" date="2021-01" db="EMBL/GenBank/DDBJ databases">
        <title>Whole genome shotgun sequence of Actinoplanes lobatus NBRC 12513.</title>
        <authorList>
            <person name="Komaki H."/>
            <person name="Tamura T."/>
        </authorList>
    </citation>
    <scope>NUCLEOTIDE SEQUENCE [LARGE SCALE GENOMIC DNA]</scope>
    <source>
        <strain evidence="2 5">NBRC 12513</strain>
    </source>
</reference>
<evidence type="ECO:0000256" key="1">
    <source>
        <dbReference type="SAM" id="Phobius"/>
    </source>
</evidence>
<organism evidence="3 4">
    <name type="scientific">Actinoplanes lobatus</name>
    <dbReference type="NCBI Taxonomy" id="113568"/>
    <lineage>
        <taxon>Bacteria</taxon>
        <taxon>Bacillati</taxon>
        <taxon>Actinomycetota</taxon>
        <taxon>Actinomycetes</taxon>
        <taxon>Micromonosporales</taxon>
        <taxon>Micromonosporaceae</taxon>
        <taxon>Actinoplanes</taxon>
    </lineage>
</organism>
<proteinExistence type="predicted"/>
<feature type="transmembrane region" description="Helical" evidence="1">
    <location>
        <begin position="213"/>
        <end position="237"/>
    </location>
</feature>
<dbReference type="Proteomes" id="UP000590511">
    <property type="component" value="Unassembled WGS sequence"/>
</dbReference>
<dbReference type="EMBL" id="JACHNC010000001">
    <property type="protein sequence ID" value="MBB4755205.1"/>
    <property type="molecule type" value="Genomic_DNA"/>
</dbReference>